<gene>
    <name evidence="2" type="ORF">HINF_LOCUS19808</name>
    <name evidence="3" type="ORF">HINF_LOCUS65617</name>
</gene>
<comment type="caution">
    <text evidence="2">The sequence shown here is derived from an EMBL/GenBank/DDBJ whole genome shotgun (WGS) entry which is preliminary data.</text>
</comment>
<feature type="coiled-coil region" evidence="1">
    <location>
        <begin position="328"/>
        <end position="355"/>
    </location>
</feature>
<name>A0AA86P763_9EUKA</name>
<proteinExistence type="predicted"/>
<dbReference type="EMBL" id="CATOUU010000510">
    <property type="protein sequence ID" value="CAI9932163.1"/>
    <property type="molecule type" value="Genomic_DNA"/>
</dbReference>
<accession>A0AA86P763</accession>
<evidence type="ECO:0000313" key="3">
    <source>
        <dbReference type="EMBL" id="CAL6091085.1"/>
    </source>
</evidence>
<feature type="coiled-coil region" evidence="1">
    <location>
        <begin position="272"/>
        <end position="299"/>
    </location>
</feature>
<keyword evidence="1" id="KW-0175">Coiled coil</keyword>
<dbReference type="EMBL" id="CAXDID020000433">
    <property type="protein sequence ID" value="CAL6091085.1"/>
    <property type="molecule type" value="Genomic_DNA"/>
</dbReference>
<evidence type="ECO:0000313" key="4">
    <source>
        <dbReference type="Proteomes" id="UP001642409"/>
    </source>
</evidence>
<sequence>MEQLISNYKTTQHFQEQYEKAHLLLNPPTPPKSEIYDVVQQRTETLNQNFHWFVRLQSLIFVSETLTKHADTNPQDDIGRAAQELLPRMIHLINEQRPNYNPNLQKLATLFAQKAECYLFQYQADIIKYFFKQDQIQALVEMLQFATLSPASLQFLVQTLFNTQHQNKEKLLNVILTKLMQSEQFSFFVDVIPEINAQMPENEQFLNPIAAFLQNFMPQNPFKSTAQFMPNVENFEGEQTMMLLKEANNLIMSSGAKAEARSFQPQQNAQPDKQLIAENERLRQQIVEYQQTLMQLESQPNLVNQTVQQLQIEVAQTKHCFDQLMLKYNSSREREKQLLQKVEQANSQINQFKVLFEEANVRYEQMKRATQDELNRQKQGSGKDYYQEYLAVERELEKVRAEKQQLSDITKKLISKLNNK</sequence>
<protein>
    <submittedName>
        <fullName evidence="2">Uncharacterized protein</fullName>
    </submittedName>
</protein>
<reference evidence="2" key="1">
    <citation type="submission" date="2023-06" db="EMBL/GenBank/DDBJ databases">
        <authorList>
            <person name="Kurt Z."/>
        </authorList>
    </citation>
    <scope>NUCLEOTIDE SEQUENCE</scope>
</reference>
<evidence type="ECO:0000313" key="2">
    <source>
        <dbReference type="EMBL" id="CAI9932163.1"/>
    </source>
</evidence>
<evidence type="ECO:0000256" key="1">
    <source>
        <dbReference type="SAM" id="Coils"/>
    </source>
</evidence>
<dbReference type="AlphaFoldDB" id="A0AA86P763"/>
<dbReference type="Proteomes" id="UP001642409">
    <property type="component" value="Unassembled WGS sequence"/>
</dbReference>
<reference evidence="3 4" key="2">
    <citation type="submission" date="2024-07" db="EMBL/GenBank/DDBJ databases">
        <authorList>
            <person name="Akdeniz Z."/>
        </authorList>
    </citation>
    <scope>NUCLEOTIDE SEQUENCE [LARGE SCALE GENOMIC DNA]</scope>
</reference>
<keyword evidence="4" id="KW-1185">Reference proteome</keyword>
<organism evidence="2">
    <name type="scientific">Hexamita inflata</name>
    <dbReference type="NCBI Taxonomy" id="28002"/>
    <lineage>
        <taxon>Eukaryota</taxon>
        <taxon>Metamonada</taxon>
        <taxon>Diplomonadida</taxon>
        <taxon>Hexamitidae</taxon>
        <taxon>Hexamitinae</taxon>
        <taxon>Hexamita</taxon>
    </lineage>
</organism>